<gene>
    <name evidence="3" type="ORF">CDL12_28816</name>
</gene>
<dbReference type="PANTHER" id="PTHR33287:SF3">
    <property type="entry name" value="OS03G0453550 PROTEIN"/>
    <property type="match status" value="1"/>
</dbReference>
<feature type="transmembrane region" description="Helical" evidence="2">
    <location>
        <begin position="152"/>
        <end position="176"/>
    </location>
</feature>
<evidence type="ECO:0000256" key="1">
    <source>
        <dbReference type="SAM" id="MobiDB-lite"/>
    </source>
</evidence>
<accession>A0A2G9G069</accession>
<evidence type="ECO:0000313" key="3">
    <source>
        <dbReference type="EMBL" id="PIM98702.1"/>
    </source>
</evidence>
<feature type="transmembrane region" description="Helical" evidence="2">
    <location>
        <begin position="69"/>
        <end position="89"/>
    </location>
</feature>
<dbReference type="AlphaFoldDB" id="A0A2G9G069"/>
<protein>
    <submittedName>
        <fullName evidence="3">Uncharacterized protein</fullName>
    </submittedName>
</protein>
<dbReference type="OrthoDB" id="1679871at2759"/>
<sequence>MDQTHRNTTSEEPIQKEIDKLDRKNKKQEKTVRNLEIKVVQNVNLYFIFQAVILASTTVASPSTTCRSWWIPFTLSLLAAISNLLSFTATMSKVLTSRDEIDQNLADLGFMKLYQMTQDELNQVLPGTPLNHRGGEIVRPKASSMNRWKRRLVVYLSAGLFVGFSAVIMYGCYSILCRPGDRKCVKLC</sequence>
<evidence type="ECO:0000256" key="2">
    <source>
        <dbReference type="SAM" id="Phobius"/>
    </source>
</evidence>
<evidence type="ECO:0000313" key="4">
    <source>
        <dbReference type="Proteomes" id="UP000231279"/>
    </source>
</evidence>
<comment type="caution">
    <text evidence="3">The sequence shown here is derived from an EMBL/GenBank/DDBJ whole genome shotgun (WGS) entry which is preliminary data.</text>
</comment>
<proteinExistence type="predicted"/>
<dbReference type="PANTHER" id="PTHR33287">
    <property type="entry name" value="OS03G0453550 PROTEIN"/>
    <property type="match status" value="1"/>
</dbReference>
<dbReference type="EMBL" id="NKXS01008153">
    <property type="protein sequence ID" value="PIM98702.1"/>
    <property type="molecule type" value="Genomic_DNA"/>
</dbReference>
<feature type="transmembrane region" description="Helical" evidence="2">
    <location>
        <begin position="43"/>
        <end position="63"/>
    </location>
</feature>
<reference evidence="4" key="1">
    <citation type="journal article" date="2018" name="Gigascience">
        <title>Genome assembly of the Pink Ipe (Handroanthus impetiginosus, Bignoniaceae), a highly valued, ecologically keystone Neotropical timber forest tree.</title>
        <authorList>
            <person name="Silva-Junior O.B."/>
            <person name="Grattapaglia D."/>
            <person name="Novaes E."/>
            <person name="Collevatti R.G."/>
        </authorList>
    </citation>
    <scope>NUCLEOTIDE SEQUENCE [LARGE SCALE GENOMIC DNA]</scope>
    <source>
        <strain evidence="4">cv. UFG-1</strain>
    </source>
</reference>
<name>A0A2G9G069_9LAMI</name>
<keyword evidence="2" id="KW-1133">Transmembrane helix</keyword>
<dbReference type="Proteomes" id="UP000231279">
    <property type="component" value="Unassembled WGS sequence"/>
</dbReference>
<keyword evidence="2" id="KW-0812">Transmembrane</keyword>
<keyword evidence="2" id="KW-0472">Membrane</keyword>
<organism evidence="3 4">
    <name type="scientific">Handroanthus impetiginosus</name>
    <dbReference type="NCBI Taxonomy" id="429701"/>
    <lineage>
        <taxon>Eukaryota</taxon>
        <taxon>Viridiplantae</taxon>
        <taxon>Streptophyta</taxon>
        <taxon>Embryophyta</taxon>
        <taxon>Tracheophyta</taxon>
        <taxon>Spermatophyta</taxon>
        <taxon>Magnoliopsida</taxon>
        <taxon>eudicotyledons</taxon>
        <taxon>Gunneridae</taxon>
        <taxon>Pentapetalae</taxon>
        <taxon>asterids</taxon>
        <taxon>lamiids</taxon>
        <taxon>Lamiales</taxon>
        <taxon>Bignoniaceae</taxon>
        <taxon>Crescentiina</taxon>
        <taxon>Tabebuia alliance</taxon>
        <taxon>Handroanthus</taxon>
    </lineage>
</organism>
<feature type="region of interest" description="Disordered" evidence="1">
    <location>
        <begin position="1"/>
        <end position="25"/>
    </location>
</feature>
<keyword evidence="4" id="KW-1185">Reference proteome</keyword>